<reference evidence="10" key="1">
    <citation type="journal article" date="2020" name="mSystems">
        <title>Genome- and Community-Level Interaction Insights into Carbon Utilization and Element Cycling Functions of Hydrothermarchaeota in Hydrothermal Sediment.</title>
        <authorList>
            <person name="Zhou Z."/>
            <person name="Liu Y."/>
            <person name="Xu W."/>
            <person name="Pan J."/>
            <person name="Luo Z.H."/>
            <person name="Li M."/>
        </authorList>
    </citation>
    <scope>NUCLEOTIDE SEQUENCE [LARGE SCALE GENOMIC DNA]</scope>
    <source>
        <strain evidence="10">SpSt-500</strain>
    </source>
</reference>
<dbReference type="FunFam" id="3.90.550.10:FF:000046">
    <property type="entry name" value="Mannose-1-phosphate guanylyltransferase (GDP)"/>
    <property type="match status" value="1"/>
</dbReference>
<dbReference type="SUPFAM" id="SSF159283">
    <property type="entry name" value="Guanosine diphospho-D-mannose pyrophosphorylase/mannose-6-phosphate isomerase linker domain"/>
    <property type="match status" value="1"/>
</dbReference>
<dbReference type="GO" id="GO:0004475">
    <property type="term" value="F:mannose-1-phosphate guanylyltransferase (GTP) activity"/>
    <property type="evidence" value="ECO:0007669"/>
    <property type="project" value="UniProtKB-EC"/>
</dbReference>
<evidence type="ECO:0000256" key="4">
    <source>
        <dbReference type="ARBA" id="ARBA00022695"/>
    </source>
</evidence>
<keyword evidence="4 10" id="KW-0548">Nucleotidyltransferase</keyword>
<dbReference type="SUPFAM" id="SSF53448">
    <property type="entry name" value="Nucleotide-diphospho-sugar transferases"/>
    <property type="match status" value="1"/>
</dbReference>
<sequence length="355" mass="40644">MNIYAVIMAGGVGSRFWPRSKKALPKQLIKIFGDHTMIQATVNRIDDLIDRNRIFIITNELQAPEVKNQLKDIPEENIIVEPFGRNTAAAIGLASVIIKSKDPEAVTIVLPADHIIKEEEIFRNTLHNAAKFAYEKKALVTIGIHPTRPETGYGYIQIDDKKIQDNIYKVLTFAEKPNYATAVRFLESGDFLWNSGMFIWRVDTILEEIRTYMPDLYEGLLEIEKHLDKNDFRDVLVKTYGQMKKISIDYGIMEKSTKVYLTKGFFTWSDVGSWEEVYQLSEKDSNGNAVTGKVYTDGVIDSYIYSPDKFTAVIGVDNLIIINHDDTLLVCRRDKAQDVKNIVEYLKMNKMDDYC</sequence>
<dbReference type="PANTHER" id="PTHR46390">
    <property type="entry name" value="MANNOSE-1-PHOSPHATE GUANYLYLTRANSFERASE"/>
    <property type="match status" value="1"/>
</dbReference>
<dbReference type="GO" id="GO:0009298">
    <property type="term" value="P:GDP-mannose biosynthetic process"/>
    <property type="evidence" value="ECO:0007669"/>
    <property type="project" value="TreeGrafter"/>
</dbReference>
<evidence type="ECO:0000256" key="5">
    <source>
        <dbReference type="ARBA" id="ARBA00022741"/>
    </source>
</evidence>
<feature type="domain" description="Nucleotidyl transferase" evidence="8">
    <location>
        <begin position="5"/>
        <end position="285"/>
    </location>
</feature>
<evidence type="ECO:0000259" key="9">
    <source>
        <dbReference type="Pfam" id="PF22640"/>
    </source>
</evidence>
<evidence type="ECO:0000256" key="3">
    <source>
        <dbReference type="ARBA" id="ARBA00022679"/>
    </source>
</evidence>
<feature type="domain" description="MannoseP isomerase/GMP-like beta-helix" evidence="9">
    <location>
        <begin position="302"/>
        <end position="346"/>
    </location>
</feature>
<dbReference type="InterPro" id="IPR054566">
    <property type="entry name" value="ManC/GMP-like_b-helix"/>
</dbReference>
<keyword evidence="5" id="KW-0547">Nucleotide-binding</keyword>
<keyword evidence="3 10" id="KW-0808">Transferase</keyword>
<organism evidence="10">
    <name type="scientific">Ignavibacterium album</name>
    <dbReference type="NCBI Taxonomy" id="591197"/>
    <lineage>
        <taxon>Bacteria</taxon>
        <taxon>Pseudomonadati</taxon>
        <taxon>Ignavibacteriota</taxon>
        <taxon>Ignavibacteria</taxon>
        <taxon>Ignavibacteriales</taxon>
        <taxon>Ignavibacteriaceae</taxon>
        <taxon>Ignavibacterium</taxon>
    </lineage>
</organism>
<keyword evidence="6" id="KW-0342">GTP-binding</keyword>
<accession>A0A832DJ19</accession>
<comment type="catalytic activity">
    <reaction evidence="7">
        <text>alpha-D-mannose 1-phosphate + GTP + H(+) = GDP-alpha-D-mannose + diphosphate</text>
        <dbReference type="Rhea" id="RHEA:15229"/>
        <dbReference type="ChEBI" id="CHEBI:15378"/>
        <dbReference type="ChEBI" id="CHEBI:33019"/>
        <dbReference type="ChEBI" id="CHEBI:37565"/>
        <dbReference type="ChEBI" id="CHEBI:57527"/>
        <dbReference type="ChEBI" id="CHEBI:58409"/>
        <dbReference type="EC" id="2.7.7.13"/>
    </reaction>
</comment>
<dbReference type="AlphaFoldDB" id="A0A832DJ19"/>
<dbReference type="Gene3D" id="3.90.550.10">
    <property type="entry name" value="Spore Coat Polysaccharide Biosynthesis Protein SpsA, Chain A"/>
    <property type="match status" value="1"/>
</dbReference>
<evidence type="ECO:0000313" key="10">
    <source>
        <dbReference type="EMBL" id="HGT46979.1"/>
    </source>
</evidence>
<evidence type="ECO:0000259" key="8">
    <source>
        <dbReference type="Pfam" id="PF00483"/>
    </source>
</evidence>
<evidence type="ECO:0000256" key="6">
    <source>
        <dbReference type="ARBA" id="ARBA00023134"/>
    </source>
</evidence>
<dbReference type="Pfam" id="PF00483">
    <property type="entry name" value="NTP_transferase"/>
    <property type="match status" value="1"/>
</dbReference>
<dbReference type="InterPro" id="IPR029044">
    <property type="entry name" value="Nucleotide-diphossugar_trans"/>
</dbReference>
<protein>
    <recommendedName>
        <fullName evidence="2">mannose-1-phosphate guanylyltransferase</fullName>
        <ecNumber evidence="2">2.7.7.13</ecNumber>
    </recommendedName>
</protein>
<dbReference type="Pfam" id="PF22640">
    <property type="entry name" value="ManC_GMP_beta-helix"/>
    <property type="match status" value="1"/>
</dbReference>
<evidence type="ECO:0000256" key="1">
    <source>
        <dbReference type="ARBA" id="ARBA00006115"/>
    </source>
</evidence>
<dbReference type="EC" id="2.7.7.13" evidence="2"/>
<comment type="caution">
    <text evidence="10">The sequence shown here is derived from an EMBL/GenBank/DDBJ whole genome shotgun (WGS) entry which is preliminary data.</text>
</comment>
<dbReference type="InterPro" id="IPR005835">
    <property type="entry name" value="NTP_transferase_dom"/>
</dbReference>
<dbReference type="PANTHER" id="PTHR46390:SF1">
    <property type="entry name" value="MANNOSE-1-PHOSPHATE GUANYLYLTRANSFERASE"/>
    <property type="match status" value="1"/>
</dbReference>
<evidence type="ECO:0000256" key="2">
    <source>
        <dbReference type="ARBA" id="ARBA00012387"/>
    </source>
</evidence>
<dbReference type="InterPro" id="IPR051161">
    <property type="entry name" value="Mannose-6P_isomerase_type2"/>
</dbReference>
<evidence type="ECO:0000256" key="7">
    <source>
        <dbReference type="ARBA" id="ARBA00047343"/>
    </source>
</evidence>
<gene>
    <name evidence="10" type="ORF">ENS56_02980</name>
</gene>
<dbReference type="GO" id="GO:0005525">
    <property type="term" value="F:GTP binding"/>
    <property type="evidence" value="ECO:0007669"/>
    <property type="project" value="UniProtKB-KW"/>
</dbReference>
<dbReference type="InterPro" id="IPR049577">
    <property type="entry name" value="GMPP_N"/>
</dbReference>
<proteinExistence type="inferred from homology"/>
<name>A0A832DJ19_9BACT</name>
<dbReference type="EMBL" id="DSVI01000004">
    <property type="protein sequence ID" value="HGT46979.1"/>
    <property type="molecule type" value="Genomic_DNA"/>
</dbReference>
<dbReference type="CDD" id="cd02509">
    <property type="entry name" value="GDP-M1P_Guanylyltransferase"/>
    <property type="match status" value="1"/>
</dbReference>
<comment type="similarity">
    <text evidence="1">Belongs to the mannose-6-phosphate isomerase type 2 family.</text>
</comment>